<dbReference type="Proteomes" id="UP001595843">
    <property type="component" value="Unassembled WGS sequence"/>
</dbReference>
<comment type="caution">
    <text evidence="2">The sequence shown here is derived from an EMBL/GenBank/DDBJ whole genome shotgun (WGS) entry which is preliminary data.</text>
</comment>
<evidence type="ECO:0000256" key="1">
    <source>
        <dbReference type="SAM" id="SignalP"/>
    </source>
</evidence>
<protein>
    <submittedName>
        <fullName evidence="2">Uncharacterized protein</fullName>
    </submittedName>
</protein>
<feature type="chain" id="PRO_5047539227" evidence="1">
    <location>
        <begin position="27"/>
        <end position="141"/>
    </location>
</feature>
<keyword evidence="1" id="KW-0732">Signal</keyword>
<dbReference type="EMBL" id="JBHSAP010000015">
    <property type="protein sequence ID" value="MFC4077536.1"/>
    <property type="molecule type" value="Genomic_DNA"/>
</dbReference>
<sequence length="141" mass="15476">MNAKKIMAAALGGVALLTFTVSPTFAAEHKAVKNEVVAQKKVDVTGDGKADVVKLLGEKTWDDAFVRYLVVVDKAHKKTMKFKPATGGFPEWSFMDYNGDKVKDIRLELYDDEIIHEGQLAAYHLTAKNGKIKEILGPPGD</sequence>
<evidence type="ECO:0000313" key="2">
    <source>
        <dbReference type="EMBL" id="MFC4077536.1"/>
    </source>
</evidence>
<accession>A0ABV8JFL0</accession>
<evidence type="ECO:0000313" key="3">
    <source>
        <dbReference type="Proteomes" id="UP001595843"/>
    </source>
</evidence>
<reference evidence="3" key="1">
    <citation type="journal article" date="2019" name="Int. J. Syst. Evol. Microbiol.">
        <title>The Global Catalogue of Microorganisms (GCM) 10K type strain sequencing project: providing services to taxonomists for standard genome sequencing and annotation.</title>
        <authorList>
            <consortium name="The Broad Institute Genomics Platform"/>
            <consortium name="The Broad Institute Genome Sequencing Center for Infectious Disease"/>
            <person name="Wu L."/>
            <person name="Ma J."/>
        </authorList>
    </citation>
    <scope>NUCLEOTIDE SEQUENCE [LARGE SCALE GENOMIC DNA]</scope>
    <source>
        <strain evidence="3">IBRC-M 10813</strain>
    </source>
</reference>
<organism evidence="2 3">
    <name type="scientific">Salinithrix halophila</name>
    <dbReference type="NCBI Taxonomy" id="1485204"/>
    <lineage>
        <taxon>Bacteria</taxon>
        <taxon>Bacillati</taxon>
        <taxon>Bacillota</taxon>
        <taxon>Bacilli</taxon>
        <taxon>Bacillales</taxon>
        <taxon>Thermoactinomycetaceae</taxon>
        <taxon>Salinithrix</taxon>
    </lineage>
</organism>
<dbReference type="RefSeq" id="WP_380705345.1">
    <property type="nucleotide sequence ID" value="NZ_JBHSAP010000015.1"/>
</dbReference>
<proteinExistence type="predicted"/>
<feature type="signal peptide" evidence="1">
    <location>
        <begin position="1"/>
        <end position="26"/>
    </location>
</feature>
<gene>
    <name evidence="2" type="ORF">ACFOUO_12080</name>
</gene>
<name>A0ABV8JFL0_9BACL</name>
<keyword evidence="3" id="KW-1185">Reference proteome</keyword>